<evidence type="ECO:0000256" key="3">
    <source>
        <dbReference type="ARBA" id="ARBA00022991"/>
    </source>
</evidence>
<dbReference type="GO" id="GO:0005634">
    <property type="term" value="C:nucleus"/>
    <property type="evidence" value="ECO:0007669"/>
    <property type="project" value="TreeGrafter"/>
</dbReference>
<gene>
    <name evidence="6" type="ORF">VP01_233g10</name>
</gene>
<dbReference type="Pfam" id="PF13426">
    <property type="entry name" value="PAS_9"/>
    <property type="match status" value="1"/>
</dbReference>
<keyword evidence="7" id="KW-1185">Reference proteome</keyword>
<evidence type="ECO:0000256" key="2">
    <source>
        <dbReference type="ARBA" id="ARBA00022643"/>
    </source>
</evidence>
<feature type="compositionally biased region" description="Low complexity" evidence="4">
    <location>
        <begin position="612"/>
        <end position="625"/>
    </location>
</feature>
<reference evidence="6 7" key="1">
    <citation type="submission" date="2015-08" db="EMBL/GenBank/DDBJ databases">
        <title>Next Generation Sequencing and Analysis of the Genome of Puccinia sorghi L Schw, the Causal Agent of Maize Common Rust.</title>
        <authorList>
            <person name="Rochi L."/>
            <person name="Burguener G."/>
            <person name="Darino M."/>
            <person name="Turjanski A."/>
            <person name="Kreff E."/>
            <person name="Dieguez M.J."/>
            <person name="Sacco F."/>
        </authorList>
    </citation>
    <scope>NUCLEOTIDE SEQUENCE [LARGE SCALE GENOMIC DNA]</scope>
    <source>
        <strain evidence="6 7">RO10H11247</strain>
    </source>
</reference>
<dbReference type="PANTHER" id="PTHR47429:SF2">
    <property type="entry name" value="PROTEIN TWIN LOV 1"/>
    <property type="match status" value="1"/>
</dbReference>
<protein>
    <recommendedName>
        <fullName evidence="5">PAS domain-containing protein</fullName>
    </recommendedName>
</protein>
<dbReference type="OrthoDB" id="447251at2759"/>
<dbReference type="InterPro" id="IPR000014">
    <property type="entry name" value="PAS"/>
</dbReference>
<dbReference type="NCBIfam" id="TIGR00229">
    <property type="entry name" value="sensory_box"/>
    <property type="match status" value="1"/>
</dbReference>
<dbReference type="CDD" id="cd00130">
    <property type="entry name" value="PAS"/>
    <property type="match status" value="1"/>
</dbReference>
<dbReference type="EMBL" id="LAVV01007214">
    <property type="protein sequence ID" value="KNZ56706.1"/>
    <property type="molecule type" value="Genomic_DNA"/>
</dbReference>
<dbReference type="STRING" id="27349.A0A0L6V7C7"/>
<evidence type="ECO:0000313" key="6">
    <source>
        <dbReference type="EMBL" id="KNZ56706.1"/>
    </source>
</evidence>
<dbReference type="AlphaFoldDB" id="A0A0L6V7C7"/>
<name>A0A0L6V7C7_9BASI</name>
<feature type="region of interest" description="Disordered" evidence="4">
    <location>
        <begin position="128"/>
        <end position="177"/>
    </location>
</feature>
<feature type="compositionally biased region" description="Low complexity" evidence="4">
    <location>
        <begin position="88"/>
        <end position="103"/>
    </location>
</feature>
<sequence>MVDSAEDDYQQRIDPALRRFHFPSSRMAPTHTEKPSSSMKESLSNRGLRINENNNNSKTTYHAHSVTHELQYSLHPSRNHLETNLHQSTASTSSFPSSPSASSHGCHSPNFLATNLSTGSIPELLRSHRVPTATQIKTARVRSQPAGKQLQPRRAKIQEGGNQPSSHLPSEEDAKPNDKISAELDYSLRRLINLDVFRQVLDDPNSRHAFRQAIIQGLSSSSTPPTPSLIKLDLWADCRGLTQMLHLLKIGTCGLSEVYLNPAHSPTAFDEILAEPHIGGEIKSRLLRSIKRLEILADEEENDDRITHYDDNEDRDVELGGLKAIENRLLISLYQKEFPLFLKKTLVSNVTDEVGDCFHQSYKLRRKQSDEGGDVEGDVLVGRDHPIVLVSEGFTKVTGYERHAIVGKNCRFLQGPGTSPESVQRIRDGLNSGEGCTELLLNYRKDGSPFYCLLCIIPLRDVTGALMYFIGGQINVTGMLSSKKGLSFLLANDAAQERGENGQEFARSMGGSRGTSADDLLRHVGLSQHSFSPAMQQHVLRGQSSSGGLRDMTQRHEDQGISTEHHAAGSIITDGKLDSHFGEEDDANRTGPLKFLRRLASHHHREPNLKLSSSHQSPFLSSSNNSNQKLIGAETLFHQPKPLSDHFKQFELTYSHLMVFQRDTRRVIFTTTEVIELFGLPHSNSKEIYKSKLIQADFSDLVWSMTPAIKESVANLRAHLRKTIKAIGMAERMPTFAYSDSF</sequence>
<proteinExistence type="predicted"/>
<evidence type="ECO:0000256" key="4">
    <source>
        <dbReference type="SAM" id="MobiDB-lite"/>
    </source>
</evidence>
<dbReference type="FunFam" id="3.30.450.20:FF:000196">
    <property type="entry name" value="Predicted protein"/>
    <property type="match status" value="1"/>
</dbReference>
<dbReference type="VEuPathDB" id="FungiDB:VP01_233g10"/>
<feature type="compositionally biased region" description="Polar residues" evidence="4">
    <location>
        <begin position="35"/>
        <end position="45"/>
    </location>
</feature>
<dbReference type="SUPFAM" id="SSF55785">
    <property type="entry name" value="PYP-like sensor domain (PAS domain)"/>
    <property type="match status" value="1"/>
</dbReference>
<accession>A0A0L6V7C7</accession>
<evidence type="ECO:0000259" key="5">
    <source>
        <dbReference type="Pfam" id="PF13426"/>
    </source>
</evidence>
<comment type="caution">
    <text evidence="6">The sequence shown here is derived from an EMBL/GenBank/DDBJ whole genome shotgun (WGS) entry which is preliminary data.</text>
</comment>
<feature type="region of interest" description="Disordered" evidence="4">
    <location>
        <begin position="84"/>
        <end position="106"/>
    </location>
</feature>
<feature type="compositionally biased region" description="Basic and acidic residues" evidence="4">
    <location>
        <begin position="552"/>
        <end position="567"/>
    </location>
</feature>
<keyword evidence="2" id="KW-0288">FMN</keyword>
<dbReference type="InterPro" id="IPR035965">
    <property type="entry name" value="PAS-like_dom_sf"/>
</dbReference>
<dbReference type="Gene3D" id="3.30.450.20">
    <property type="entry name" value="PAS domain"/>
    <property type="match status" value="1"/>
</dbReference>
<feature type="region of interest" description="Disordered" evidence="4">
    <location>
        <begin position="1"/>
        <end position="59"/>
    </location>
</feature>
<feature type="region of interest" description="Disordered" evidence="4">
    <location>
        <begin position="606"/>
        <end position="625"/>
    </location>
</feature>
<dbReference type="PANTHER" id="PTHR47429">
    <property type="entry name" value="PROTEIN TWIN LOV 1"/>
    <property type="match status" value="1"/>
</dbReference>
<feature type="domain" description="PAS" evidence="5">
    <location>
        <begin position="383"/>
        <end position="477"/>
    </location>
</feature>
<keyword evidence="3" id="KW-0157">Chromophore</keyword>
<evidence type="ECO:0000256" key="1">
    <source>
        <dbReference type="ARBA" id="ARBA00022630"/>
    </source>
</evidence>
<organism evidence="6 7">
    <name type="scientific">Puccinia sorghi</name>
    <dbReference type="NCBI Taxonomy" id="27349"/>
    <lineage>
        <taxon>Eukaryota</taxon>
        <taxon>Fungi</taxon>
        <taxon>Dikarya</taxon>
        <taxon>Basidiomycota</taxon>
        <taxon>Pucciniomycotina</taxon>
        <taxon>Pucciniomycetes</taxon>
        <taxon>Pucciniales</taxon>
        <taxon>Pucciniaceae</taxon>
        <taxon>Puccinia</taxon>
    </lineage>
</organism>
<evidence type="ECO:0000313" key="7">
    <source>
        <dbReference type="Proteomes" id="UP000037035"/>
    </source>
</evidence>
<keyword evidence="1" id="KW-0285">Flavoprotein</keyword>
<dbReference type="Proteomes" id="UP000037035">
    <property type="component" value="Unassembled WGS sequence"/>
</dbReference>
<feature type="region of interest" description="Disordered" evidence="4">
    <location>
        <begin position="543"/>
        <end position="569"/>
    </location>
</feature>